<gene>
    <name evidence="4" type="ORF">Metlim_0426</name>
</gene>
<accession>H1Z1N9</accession>
<evidence type="ECO:0000256" key="1">
    <source>
        <dbReference type="PROSITE-ProRule" id="PRU00169"/>
    </source>
</evidence>
<dbReference type="CDD" id="cd17534">
    <property type="entry name" value="REC_DC-like"/>
    <property type="match status" value="1"/>
</dbReference>
<dbReference type="SMART" id="SM00091">
    <property type="entry name" value="PAS"/>
    <property type="match status" value="2"/>
</dbReference>
<dbReference type="CDD" id="cd00130">
    <property type="entry name" value="PAS"/>
    <property type="match status" value="1"/>
</dbReference>
<dbReference type="InterPro" id="IPR000014">
    <property type="entry name" value="PAS"/>
</dbReference>
<keyword evidence="5" id="KW-1185">Reference proteome</keyword>
<dbReference type="InterPro" id="IPR001789">
    <property type="entry name" value="Sig_transdc_resp-reg_receiver"/>
</dbReference>
<dbReference type="Proteomes" id="UP000005741">
    <property type="component" value="Chromosome"/>
</dbReference>
<evidence type="ECO:0000259" key="3">
    <source>
        <dbReference type="PROSITE" id="PS50112"/>
    </source>
</evidence>
<dbReference type="Gene3D" id="3.40.50.2300">
    <property type="match status" value="1"/>
</dbReference>
<name>H1Z1N9_9EURY</name>
<feature type="modified residue" description="4-aspartylphosphate" evidence="1">
    <location>
        <position position="55"/>
    </location>
</feature>
<dbReference type="AlphaFoldDB" id="H1Z1N9"/>
<feature type="domain" description="PAS" evidence="3">
    <location>
        <begin position="136"/>
        <end position="180"/>
    </location>
</feature>
<feature type="domain" description="Response regulatory" evidence="2">
    <location>
        <begin position="5"/>
        <end position="120"/>
    </location>
</feature>
<dbReference type="InterPro" id="IPR011006">
    <property type="entry name" value="CheY-like_superfamily"/>
</dbReference>
<dbReference type="Gene3D" id="3.30.450.20">
    <property type="entry name" value="PAS domain"/>
    <property type="match status" value="1"/>
</dbReference>
<dbReference type="PANTHER" id="PTHR43228">
    <property type="entry name" value="TWO-COMPONENT RESPONSE REGULATOR"/>
    <property type="match status" value="1"/>
</dbReference>
<dbReference type="STRING" id="937775.Metlim_0426"/>
<keyword evidence="1" id="KW-0597">Phosphoprotein</keyword>
<proteinExistence type="predicted"/>
<protein>
    <submittedName>
        <fullName evidence="4">Putative PAS/PAC sensor protein</fullName>
    </submittedName>
</protein>
<dbReference type="Pfam" id="PF00072">
    <property type="entry name" value="Response_reg"/>
    <property type="match status" value="1"/>
</dbReference>
<dbReference type="GO" id="GO:0000160">
    <property type="term" value="P:phosphorelay signal transduction system"/>
    <property type="evidence" value="ECO:0007669"/>
    <property type="project" value="InterPro"/>
</dbReference>
<dbReference type="HOGENOM" id="CLU_000445_14_0_2"/>
<evidence type="ECO:0000259" key="2">
    <source>
        <dbReference type="PROSITE" id="PS50110"/>
    </source>
</evidence>
<dbReference type="SMART" id="SM00448">
    <property type="entry name" value="REC"/>
    <property type="match status" value="1"/>
</dbReference>
<dbReference type="EMBL" id="CM001436">
    <property type="protein sequence ID" value="EHQ34565.1"/>
    <property type="molecule type" value="Genomic_DNA"/>
</dbReference>
<organism evidence="4 5">
    <name type="scientific">Methanoplanus limicola DSM 2279</name>
    <dbReference type="NCBI Taxonomy" id="937775"/>
    <lineage>
        <taxon>Archaea</taxon>
        <taxon>Methanobacteriati</taxon>
        <taxon>Methanobacteriota</taxon>
        <taxon>Stenosarchaea group</taxon>
        <taxon>Methanomicrobia</taxon>
        <taxon>Methanomicrobiales</taxon>
        <taxon>Methanomicrobiaceae</taxon>
        <taxon>Methanoplanus</taxon>
    </lineage>
</organism>
<dbReference type="Pfam" id="PF13426">
    <property type="entry name" value="PAS_9"/>
    <property type="match status" value="1"/>
</dbReference>
<dbReference type="RefSeq" id="WP_004076204.1">
    <property type="nucleotide sequence ID" value="NZ_CM001436.1"/>
</dbReference>
<dbReference type="InterPro" id="IPR052048">
    <property type="entry name" value="ST_Response_Regulator"/>
</dbReference>
<dbReference type="PROSITE" id="PS50110">
    <property type="entry name" value="RESPONSE_REGULATORY"/>
    <property type="match status" value="1"/>
</dbReference>
<sequence length="466" mass="52940">MGKNRILVVEDEIIIAMEIKATLKKLGYEVPGIATNGIDAIDLCRKTEPDLVLMDIRLKGDMDGIEAAEKIMGLYDTPIIFLTGNSDEEIVNRAIAINPAGFLIKPYRERELFGNIEMAIYKNKIKQSVETPKIIKTEEITDIIRYFTSPVIFLDSEGRISEVSKKAALIIGKKPEDLKGIPAQEIFIQKNSSDENSGPEKNLTYPQEIRIKTSRGIKKALLLTGFYYDRTNDKIRQFIEISDRRKYPEEKESKTEIIPDILDTIDDSVFVLTRNLKVLYTNRKFDKFADNLNAGKIQPGMPAYEIPGIKSIINPDEYVETIRTGNTYSGRRRIKTRTGFLLMEIIIYPVIKSGRVTSLIVYLRDATKKDAILNYSEEIDKNITEIEESISKITALLDKVNSPILNIINIAKGESGLKITQIMDNASEASEALSAIQLQTVRYEDAMNTMRHMGNKTREWDEKRNR</sequence>
<dbReference type="InParanoid" id="H1Z1N9"/>
<dbReference type="PROSITE" id="PS50112">
    <property type="entry name" value="PAS"/>
    <property type="match status" value="1"/>
</dbReference>
<reference evidence="4 5" key="1">
    <citation type="submission" date="2011-10" db="EMBL/GenBank/DDBJ databases">
        <title>The Improved High-Quality Draft genome of Methanoplanus limicola DSM 2279.</title>
        <authorList>
            <consortium name="US DOE Joint Genome Institute (JGI-PGF)"/>
            <person name="Lucas S."/>
            <person name="Copeland A."/>
            <person name="Lapidus A."/>
            <person name="Glavina del Rio T."/>
            <person name="Dalin E."/>
            <person name="Tice H."/>
            <person name="Bruce D."/>
            <person name="Goodwin L."/>
            <person name="Pitluck S."/>
            <person name="Peters L."/>
            <person name="Mikhailova N."/>
            <person name="Lu M."/>
            <person name="Kyrpides N."/>
            <person name="Mavromatis K."/>
            <person name="Ivanova N."/>
            <person name="Markowitz V."/>
            <person name="Cheng J.-F."/>
            <person name="Hugenholtz P."/>
            <person name="Woyke T."/>
            <person name="Wu D."/>
            <person name="Wirth R."/>
            <person name="Brambilla E.-M."/>
            <person name="Klenk H.-P."/>
            <person name="Eisen J.A."/>
        </authorList>
    </citation>
    <scope>NUCLEOTIDE SEQUENCE [LARGE SCALE GENOMIC DNA]</scope>
    <source>
        <strain evidence="4 5">DSM 2279</strain>
    </source>
</reference>
<evidence type="ECO:0000313" key="5">
    <source>
        <dbReference type="Proteomes" id="UP000005741"/>
    </source>
</evidence>
<evidence type="ECO:0000313" key="4">
    <source>
        <dbReference type="EMBL" id="EHQ34565.1"/>
    </source>
</evidence>
<dbReference type="SUPFAM" id="SSF52172">
    <property type="entry name" value="CheY-like"/>
    <property type="match status" value="1"/>
</dbReference>
<dbReference type="PANTHER" id="PTHR43228:SF6">
    <property type="entry name" value="RESPONSE REGULATOR RECEIVER"/>
    <property type="match status" value="1"/>
</dbReference>